<dbReference type="Pfam" id="PF26363">
    <property type="entry name" value="Phospholipase-like"/>
    <property type="match status" value="1"/>
</dbReference>
<comment type="caution">
    <text evidence="2">The sequence shown here is derived from an EMBL/GenBank/DDBJ whole genome shotgun (WGS) entry which is preliminary data.</text>
</comment>
<dbReference type="SUPFAM" id="SSF53474">
    <property type="entry name" value="alpha/beta-Hydrolases"/>
    <property type="match status" value="1"/>
</dbReference>
<protein>
    <recommendedName>
        <fullName evidence="4">Fungal lipase-like domain-containing protein</fullName>
    </recommendedName>
</protein>
<evidence type="ECO:0000313" key="3">
    <source>
        <dbReference type="Proteomes" id="UP001185331"/>
    </source>
</evidence>
<sequence length="676" mass="72866">MPEALRSRPPSAVTPTKAPPAPTQPVKAAATTWPPAVLAELQRNTIQIRNRYGKPDQIAAYLHDWIHRHTQEQLMDKTVKANLGPLGDIIPDWAEGVSTSVANGVLGAAAAQDLTTGSTRHLTQTRHDADRVDLTNVTGAYQARNVLNGSANMALLKGLLSAIVPADRAGVAAAYARLNGGKTLSAALGELVRDPNARAPLMALLVPPITEAVLAHDAFLEQLAVGLVYSNQSAREMNTDTLDERRHSNPAALLAHFGFTAGPLVSGRWGFQMRVFTPISGKAKWPQPIVAFRGTEGVQFDVKGDASAKKAQADGKSRQEINEARRLGREGTVDSVIGDASPTQIGWLQVQPNRKLIEANLSRFKGKAVSTGHSLGGGIAQLVTALYPQAFASVVTFQAPGIDANEVNKLRRYNAGDGKSAPVTARHYRVDGDIVPTAGQQMLDGTIAYFDRTSRPAGTTTPFSTNVAENVIAGHVTPMLSTYIRGLKPVHPDLQVIVSQGLRDEATLQGGKEKRDVQMTFSGSYGTAQDPRINTEANRKKLTGNVDLIPGQDPFEAVVYANIAYNTLLSHVENVAADKSVKTLAEFRQRCAAIFQSGRPLPLDPDDVSLARILNLDHFEKDYDARPLATGVGLPVYPMKSMPIVTYLKNGVKIPPEVLSQVRARLPQIWLAWRGE</sequence>
<dbReference type="AlphaFoldDB" id="A0AAE3XIJ2"/>
<gene>
    <name evidence="2" type="ORF">J2Y00_004869</name>
</gene>
<dbReference type="RefSeq" id="WP_309858842.1">
    <property type="nucleotide sequence ID" value="NZ_JAVDQJ010000024.1"/>
</dbReference>
<proteinExistence type="predicted"/>
<evidence type="ECO:0000313" key="2">
    <source>
        <dbReference type="EMBL" id="MDR6221237.1"/>
    </source>
</evidence>
<reference evidence="2" key="1">
    <citation type="submission" date="2023-07" db="EMBL/GenBank/DDBJ databases">
        <title>Sorghum-associated microbial communities from plants grown in Nebraska, USA.</title>
        <authorList>
            <person name="Schachtman D."/>
        </authorList>
    </citation>
    <scope>NUCLEOTIDE SEQUENCE</scope>
    <source>
        <strain evidence="2">BE330</strain>
    </source>
</reference>
<name>A0AAE3XIJ2_9DEIO</name>
<dbReference type="EMBL" id="JAVDQK010000026">
    <property type="protein sequence ID" value="MDR6221237.1"/>
    <property type="molecule type" value="Genomic_DNA"/>
</dbReference>
<organism evidence="2 3">
    <name type="scientific">Deinococcus soli</name>
    <name type="common">ex Cha et al. 2016</name>
    <dbReference type="NCBI Taxonomy" id="1309411"/>
    <lineage>
        <taxon>Bacteria</taxon>
        <taxon>Thermotogati</taxon>
        <taxon>Deinococcota</taxon>
        <taxon>Deinococci</taxon>
        <taxon>Deinococcales</taxon>
        <taxon>Deinococcaceae</taxon>
        <taxon>Deinococcus</taxon>
    </lineage>
</organism>
<evidence type="ECO:0000256" key="1">
    <source>
        <dbReference type="SAM" id="MobiDB-lite"/>
    </source>
</evidence>
<dbReference type="Gene3D" id="3.40.50.1820">
    <property type="entry name" value="alpha/beta hydrolase"/>
    <property type="match status" value="1"/>
</dbReference>
<dbReference type="InterPro" id="IPR029058">
    <property type="entry name" value="AB_hydrolase_fold"/>
</dbReference>
<accession>A0AAE3XIJ2</accession>
<feature type="region of interest" description="Disordered" evidence="1">
    <location>
        <begin position="1"/>
        <end position="28"/>
    </location>
</feature>
<evidence type="ECO:0008006" key="4">
    <source>
        <dbReference type="Google" id="ProtNLM"/>
    </source>
</evidence>
<dbReference type="Proteomes" id="UP001185331">
    <property type="component" value="Unassembled WGS sequence"/>
</dbReference>